<organism evidence="2 3">
    <name type="scientific">Rubellimicrobium rubrum</name>
    <dbReference type="NCBI Taxonomy" id="2585369"/>
    <lineage>
        <taxon>Bacteria</taxon>
        <taxon>Pseudomonadati</taxon>
        <taxon>Pseudomonadota</taxon>
        <taxon>Alphaproteobacteria</taxon>
        <taxon>Rhodobacterales</taxon>
        <taxon>Roseobacteraceae</taxon>
        <taxon>Rubellimicrobium</taxon>
    </lineage>
</organism>
<dbReference type="AlphaFoldDB" id="A0A5C4MSC7"/>
<dbReference type="SUPFAM" id="SSF74653">
    <property type="entry name" value="TolA/TonB C-terminal domain"/>
    <property type="match status" value="1"/>
</dbReference>
<evidence type="ECO:0000313" key="3">
    <source>
        <dbReference type="Proteomes" id="UP000305887"/>
    </source>
</evidence>
<proteinExistence type="predicted"/>
<gene>
    <name evidence="2" type="ORF">FHG66_15820</name>
</gene>
<dbReference type="Proteomes" id="UP000305887">
    <property type="component" value="Unassembled WGS sequence"/>
</dbReference>
<sequence length="260" mass="27505">MEEAAEPEPAPEPEPVEEPQDEAAPEEATTEIVTEAEEPSGAVEVASRPRPRPSRPAPQAEEPEAEESEVAAAEPVEDEPIEEAAEAEEAESEEPAEEVAEAEPTEEAVEEEVVAEAEEAEPVEEASADTASVDDALAAALADSGAGEAAEADPGPPMTGAEQDAFRVAVQQCWVVDPGSQAGRVSVTVAFQLSRDGRVAGDVELLTHNADSGEAANSAYESARRAILRCQGDGFPLPAEKYEQWRMVEMTFDPTQMAIR</sequence>
<accession>A0A5C4MSC7</accession>
<dbReference type="EMBL" id="VDFU01000022">
    <property type="protein sequence ID" value="TNC47835.1"/>
    <property type="molecule type" value="Genomic_DNA"/>
</dbReference>
<feature type="region of interest" description="Disordered" evidence="1">
    <location>
        <begin position="1"/>
        <end position="130"/>
    </location>
</feature>
<evidence type="ECO:0000313" key="2">
    <source>
        <dbReference type="EMBL" id="TNC47835.1"/>
    </source>
</evidence>
<keyword evidence="3" id="KW-1185">Reference proteome</keyword>
<dbReference type="OrthoDB" id="7161229at2"/>
<comment type="caution">
    <text evidence="2">The sequence shown here is derived from an EMBL/GenBank/DDBJ whole genome shotgun (WGS) entry which is preliminary data.</text>
</comment>
<feature type="compositionally biased region" description="Acidic residues" evidence="1">
    <location>
        <begin position="1"/>
        <end position="38"/>
    </location>
</feature>
<evidence type="ECO:0000256" key="1">
    <source>
        <dbReference type="SAM" id="MobiDB-lite"/>
    </source>
</evidence>
<name>A0A5C4MSC7_9RHOB</name>
<dbReference type="Gene3D" id="3.30.1150.10">
    <property type="match status" value="1"/>
</dbReference>
<feature type="compositionally biased region" description="Acidic residues" evidence="1">
    <location>
        <begin position="61"/>
        <end position="127"/>
    </location>
</feature>
<evidence type="ECO:0008006" key="4">
    <source>
        <dbReference type="Google" id="ProtNLM"/>
    </source>
</evidence>
<protein>
    <recommendedName>
        <fullName evidence="4">Energy transducer TonB</fullName>
    </recommendedName>
</protein>
<reference evidence="2 3" key="1">
    <citation type="submission" date="2019-06" db="EMBL/GenBank/DDBJ databases">
        <title>YIM 131921 draft genome.</title>
        <authorList>
            <person name="Jiang L."/>
        </authorList>
    </citation>
    <scope>NUCLEOTIDE SEQUENCE [LARGE SCALE GENOMIC DNA]</scope>
    <source>
        <strain evidence="2 3">YIM 131921</strain>
    </source>
</reference>